<evidence type="ECO:0000256" key="3">
    <source>
        <dbReference type="ARBA" id="ARBA00022475"/>
    </source>
</evidence>
<protein>
    <submittedName>
        <fullName evidence="9">L-arabinose transport system permease protein AraQ</fullName>
    </submittedName>
</protein>
<evidence type="ECO:0000256" key="7">
    <source>
        <dbReference type="RuleBase" id="RU363032"/>
    </source>
</evidence>
<dbReference type="PROSITE" id="PS50928">
    <property type="entry name" value="ABC_TM1"/>
    <property type="match status" value="1"/>
</dbReference>
<keyword evidence="2 7" id="KW-0813">Transport</keyword>
<dbReference type="EMBL" id="CP154622">
    <property type="protein sequence ID" value="XAM40213.1"/>
    <property type="molecule type" value="Genomic_DNA"/>
</dbReference>
<accession>A0ABZ3FB25</accession>
<feature type="transmembrane region" description="Helical" evidence="7">
    <location>
        <begin position="71"/>
        <end position="95"/>
    </location>
</feature>
<name>A0ABZ3FB25_9FIRM</name>
<evidence type="ECO:0000259" key="8">
    <source>
        <dbReference type="PROSITE" id="PS50928"/>
    </source>
</evidence>
<feature type="transmembrane region" description="Helical" evidence="7">
    <location>
        <begin position="107"/>
        <end position="131"/>
    </location>
</feature>
<keyword evidence="3" id="KW-1003">Cell membrane</keyword>
<dbReference type="RefSeq" id="WP_343338375.1">
    <property type="nucleotide sequence ID" value="NZ_CP154622.1"/>
</dbReference>
<dbReference type="PANTHER" id="PTHR43744:SF12">
    <property type="entry name" value="ABC TRANSPORTER PERMEASE PROTEIN MG189-RELATED"/>
    <property type="match status" value="1"/>
</dbReference>
<feature type="transmembrane region" description="Helical" evidence="7">
    <location>
        <begin position="182"/>
        <end position="204"/>
    </location>
</feature>
<sequence>MKKTKEKVGIILSYIILIIGAISVMFPFIWMILTSLKQGNEVMVMPPKLFPKEIQWQNFKDALDTVPYTKYLFNSIFVATCVTIGELITTILAAYAFSYIPFKFKQVLFILLIATMMVPSEILMIPNYVTLSSLGWINTYKSLIIPWCTSVFSIFLLKQQFDNVPKSYYKTAKVDGCNGFKFLWRVLVPISKTTIFSVAILKFISCWNSYMWPLIVTNTEEMRTLPVGLAAFSTEAGVHYNTLMAFSVLMVTPIIILYIYTQKYILNGVTKSGLKG</sequence>
<keyword evidence="5 7" id="KW-1133">Transmembrane helix</keyword>
<dbReference type="SUPFAM" id="SSF161098">
    <property type="entry name" value="MetI-like"/>
    <property type="match status" value="1"/>
</dbReference>
<feature type="domain" description="ABC transmembrane type-1" evidence="8">
    <location>
        <begin position="72"/>
        <end position="261"/>
    </location>
</feature>
<keyword evidence="10" id="KW-1185">Reference proteome</keyword>
<organism evidence="9 10">
    <name type="scientific">Terrisporobacter petrolearius</name>
    <dbReference type="NCBI Taxonomy" id="1460447"/>
    <lineage>
        <taxon>Bacteria</taxon>
        <taxon>Bacillati</taxon>
        <taxon>Bacillota</taxon>
        <taxon>Clostridia</taxon>
        <taxon>Peptostreptococcales</taxon>
        <taxon>Peptostreptococcaceae</taxon>
        <taxon>Terrisporobacter</taxon>
    </lineage>
</organism>
<evidence type="ECO:0000313" key="10">
    <source>
        <dbReference type="Proteomes" id="UP001477947"/>
    </source>
</evidence>
<feature type="transmembrane region" description="Helical" evidence="7">
    <location>
        <begin position="243"/>
        <end position="261"/>
    </location>
</feature>
<dbReference type="InterPro" id="IPR000515">
    <property type="entry name" value="MetI-like"/>
</dbReference>
<dbReference type="Proteomes" id="UP001477947">
    <property type="component" value="Chromosome"/>
</dbReference>
<feature type="transmembrane region" description="Helical" evidence="7">
    <location>
        <begin position="12"/>
        <end position="33"/>
    </location>
</feature>
<dbReference type="InterPro" id="IPR035906">
    <property type="entry name" value="MetI-like_sf"/>
</dbReference>
<dbReference type="PANTHER" id="PTHR43744">
    <property type="entry name" value="ABC TRANSPORTER PERMEASE PROTEIN MG189-RELATED-RELATED"/>
    <property type="match status" value="1"/>
</dbReference>
<dbReference type="Gene3D" id="1.10.3720.10">
    <property type="entry name" value="MetI-like"/>
    <property type="match status" value="1"/>
</dbReference>
<evidence type="ECO:0000256" key="5">
    <source>
        <dbReference type="ARBA" id="ARBA00022989"/>
    </source>
</evidence>
<evidence type="ECO:0000256" key="4">
    <source>
        <dbReference type="ARBA" id="ARBA00022692"/>
    </source>
</evidence>
<evidence type="ECO:0000256" key="1">
    <source>
        <dbReference type="ARBA" id="ARBA00004651"/>
    </source>
</evidence>
<comment type="similarity">
    <text evidence="7">Belongs to the binding-protein-dependent transport system permease family.</text>
</comment>
<comment type="subcellular location">
    <subcellularLocation>
        <location evidence="1 7">Cell membrane</location>
        <topology evidence="1 7">Multi-pass membrane protein</topology>
    </subcellularLocation>
</comment>
<evidence type="ECO:0000256" key="6">
    <source>
        <dbReference type="ARBA" id="ARBA00023136"/>
    </source>
</evidence>
<evidence type="ECO:0000313" key="9">
    <source>
        <dbReference type="EMBL" id="XAM40213.1"/>
    </source>
</evidence>
<dbReference type="CDD" id="cd06261">
    <property type="entry name" value="TM_PBP2"/>
    <property type="match status" value="1"/>
</dbReference>
<gene>
    <name evidence="9" type="primary">araQ</name>
    <name evidence="9" type="ORF">TPELB_05150</name>
</gene>
<feature type="transmembrane region" description="Helical" evidence="7">
    <location>
        <begin position="143"/>
        <end position="161"/>
    </location>
</feature>
<keyword evidence="6 7" id="KW-0472">Membrane</keyword>
<dbReference type="Pfam" id="PF00528">
    <property type="entry name" value="BPD_transp_1"/>
    <property type="match status" value="1"/>
</dbReference>
<evidence type="ECO:0000256" key="2">
    <source>
        <dbReference type="ARBA" id="ARBA00022448"/>
    </source>
</evidence>
<proteinExistence type="inferred from homology"/>
<keyword evidence="4 7" id="KW-0812">Transmembrane</keyword>
<reference evidence="9 10" key="1">
    <citation type="submission" date="2024-04" db="EMBL/GenBank/DDBJ databases">
        <title>Isolation and characterization of novel acetogenic strains of the genera Terrisporobacter and Acetoanaerobium.</title>
        <authorList>
            <person name="Boeer T."/>
            <person name="Schueler M.A."/>
            <person name="Lueschen A."/>
            <person name="Eysell L."/>
            <person name="Droege J."/>
            <person name="Heinemann M."/>
            <person name="Engelhardt L."/>
            <person name="Basen M."/>
            <person name="Daniel R."/>
        </authorList>
    </citation>
    <scope>NUCLEOTIDE SEQUENCE [LARGE SCALE GENOMIC DNA]</scope>
    <source>
        <strain evidence="9 10">ELB</strain>
    </source>
</reference>